<dbReference type="EMBL" id="CAKLPZ010000003">
    <property type="protein sequence ID" value="CAH1001466.1"/>
    <property type="molecule type" value="Genomic_DNA"/>
</dbReference>
<organism evidence="2 3">
    <name type="scientific">Neolewinella maritima</name>
    <dbReference type="NCBI Taxonomy" id="1383882"/>
    <lineage>
        <taxon>Bacteria</taxon>
        <taxon>Pseudomonadati</taxon>
        <taxon>Bacteroidota</taxon>
        <taxon>Saprospiria</taxon>
        <taxon>Saprospirales</taxon>
        <taxon>Lewinellaceae</taxon>
        <taxon>Neolewinella</taxon>
    </lineage>
</organism>
<sequence length="287" mass="31046">MFVRSLPVLLLSLLLSSPLTAQTCRTIASRVGINEQPLFAPAGSTEADFRAFYLSGAVVPVPLRGSLSRLPEPDSLTTYRRGIIDPADCHAIPDTTTFEPVRYTLVPDKSATVTFRQSVDAIDRISFTVFRDGYDPAADNCPDFLTSSFVLSGNTPSLTVDLVGGVTYVLVVAAGQAPTDTIPFDYTIEVSNETGTVPTFYRGTPPTDDTAYTYLAVQRSVVVAASETADFRTLARGAYDVYGLSYGTKDTEITQFIGGSLDDIRTDPRGRPRCTQLSDNAQDILIQ</sequence>
<dbReference type="RefSeq" id="WP_238751318.1">
    <property type="nucleotide sequence ID" value="NZ_CAKLPZ010000003.1"/>
</dbReference>
<feature type="signal peptide" evidence="1">
    <location>
        <begin position="1"/>
        <end position="21"/>
    </location>
</feature>
<evidence type="ECO:0000313" key="3">
    <source>
        <dbReference type="Proteomes" id="UP000837803"/>
    </source>
</evidence>
<accession>A0ABM9B2M9</accession>
<gene>
    <name evidence="2" type="ORF">LEM8419_02369</name>
</gene>
<name>A0ABM9B2M9_9BACT</name>
<feature type="chain" id="PRO_5045593346" evidence="1">
    <location>
        <begin position="22"/>
        <end position="287"/>
    </location>
</feature>
<evidence type="ECO:0000256" key="1">
    <source>
        <dbReference type="SAM" id="SignalP"/>
    </source>
</evidence>
<reference evidence="2" key="1">
    <citation type="submission" date="2021-12" db="EMBL/GenBank/DDBJ databases">
        <authorList>
            <person name="Rodrigo-Torres L."/>
            <person name="Arahal R. D."/>
            <person name="Lucena T."/>
        </authorList>
    </citation>
    <scope>NUCLEOTIDE SEQUENCE</scope>
    <source>
        <strain evidence="2">CECT 8419</strain>
    </source>
</reference>
<comment type="caution">
    <text evidence="2">The sequence shown here is derived from an EMBL/GenBank/DDBJ whole genome shotgun (WGS) entry which is preliminary data.</text>
</comment>
<keyword evidence="3" id="KW-1185">Reference proteome</keyword>
<keyword evidence="1" id="KW-0732">Signal</keyword>
<evidence type="ECO:0000313" key="2">
    <source>
        <dbReference type="EMBL" id="CAH1001466.1"/>
    </source>
</evidence>
<dbReference type="Proteomes" id="UP000837803">
    <property type="component" value="Unassembled WGS sequence"/>
</dbReference>
<protein>
    <submittedName>
        <fullName evidence="2">Uncharacterized protein</fullName>
    </submittedName>
</protein>
<proteinExistence type="predicted"/>